<reference evidence="10 11" key="1">
    <citation type="submission" date="2019-07" db="EMBL/GenBank/DDBJ databases">
        <title>Chromosome genome assembly for large yellow croaker.</title>
        <authorList>
            <person name="Xiao S."/>
        </authorList>
    </citation>
    <scope>NUCLEOTIDE SEQUENCE [LARGE SCALE GENOMIC DNA]</scope>
    <source>
        <strain evidence="10">JMULYC20181020</strain>
        <tissue evidence="10">Muscle</tissue>
    </source>
</reference>
<dbReference type="AlphaFoldDB" id="A0A6G0HV63"/>
<dbReference type="InterPro" id="IPR016187">
    <property type="entry name" value="CTDL_fold"/>
</dbReference>
<dbReference type="UniPathway" id="UPA00128">
    <property type="reaction ID" value="UER00191"/>
</dbReference>
<evidence type="ECO:0000256" key="2">
    <source>
        <dbReference type="ARBA" id="ARBA00004883"/>
    </source>
</evidence>
<keyword evidence="5" id="KW-0521">NADP</keyword>
<dbReference type="InterPro" id="IPR036291">
    <property type="entry name" value="NAD(P)-bd_dom_sf"/>
</dbReference>
<dbReference type="Gene3D" id="3.40.50.720">
    <property type="entry name" value="NAD(P)-binding Rossmann-like Domain"/>
    <property type="match status" value="1"/>
</dbReference>
<dbReference type="CDD" id="cd05239">
    <property type="entry name" value="GDP_FS_SDR_e"/>
    <property type="match status" value="1"/>
</dbReference>
<gene>
    <name evidence="10" type="ORF">D5F01_LYC18482</name>
</gene>
<evidence type="ECO:0000259" key="9">
    <source>
        <dbReference type="PROSITE" id="PS50041"/>
    </source>
</evidence>
<evidence type="ECO:0000313" key="10">
    <source>
        <dbReference type="EMBL" id="KAE8283084.1"/>
    </source>
</evidence>
<organism evidence="10 11">
    <name type="scientific">Larimichthys crocea</name>
    <name type="common">Large yellow croaker</name>
    <name type="synonym">Pseudosciaena crocea</name>
    <dbReference type="NCBI Taxonomy" id="215358"/>
    <lineage>
        <taxon>Eukaryota</taxon>
        <taxon>Metazoa</taxon>
        <taxon>Chordata</taxon>
        <taxon>Craniata</taxon>
        <taxon>Vertebrata</taxon>
        <taxon>Euteleostomi</taxon>
        <taxon>Actinopterygii</taxon>
        <taxon>Neopterygii</taxon>
        <taxon>Teleostei</taxon>
        <taxon>Neoteleostei</taxon>
        <taxon>Acanthomorphata</taxon>
        <taxon>Eupercaria</taxon>
        <taxon>Sciaenidae</taxon>
        <taxon>Larimichthys</taxon>
    </lineage>
</organism>
<dbReference type="EMBL" id="REGW02000018">
    <property type="protein sequence ID" value="KAE8283084.1"/>
    <property type="molecule type" value="Genomic_DNA"/>
</dbReference>
<evidence type="ECO:0000256" key="5">
    <source>
        <dbReference type="ARBA" id="ARBA00022857"/>
    </source>
</evidence>
<dbReference type="PANTHER" id="PTHR43238">
    <property type="entry name" value="GDP-L-FUCOSE SYNTHASE"/>
    <property type="match status" value="1"/>
</dbReference>
<comment type="caution">
    <text evidence="10">The sequence shown here is derived from an EMBL/GenBank/DDBJ whole genome shotgun (WGS) entry which is preliminary data.</text>
</comment>
<dbReference type="SUPFAM" id="SSF51735">
    <property type="entry name" value="NAD(P)-binding Rossmann-fold domains"/>
    <property type="match status" value="1"/>
</dbReference>
<dbReference type="EC" id="1.1.1.271" evidence="4"/>
<dbReference type="PANTHER" id="PTHR43238:SF1">
    <property type="entry name" value="GDP-L-FUCOSE SYNTHASE"/>
    <property type="match status" value="1"/>
</dbReference>
<evidence type="ECO:0000256" key="4">
    <source>
        <dbReference type="ARBA" id="ARBA00012371"/>
    </source>
</evidence>
<dbReference type="Pfam" id="PF00059">
    <property type="entry name" value="Lectin_C"/>
    <property type="match status" value="1"/>
</dbReference>
<dbReference type="InterPro" id="IPR028614">
    <property type="entry name" value="GDP_fucose/colitose_synth"/>
</dbReference>
<dbReference type="GO" id="GO:0016853">
    <property type="term" value="F:isomerase activity"/>
    <property type="evidence" value="ECO:0007669"/>
    <property type="project" value="UniProtKB-KW"/>
</dbReference>
<dbReference type="GO" id="GO:0050577">
    <property type="term" value="F:GDP-L-fucose synthase activity"/>
    <property type="evidence" value="ECO:0007669"/>
    <property type="project" value="UniProtKB-EC"/>
</dbReference>
<sequence length="425" mass="47266">MSEIKVGPMRVLVTGGSGLVGKAIEHVVQQEGGKLDGEEWIFLSSKEADLVDIGQTRAVFEKYHPTHVIHLAAKVGGIYQHMKENLQFLRDNIKINDNVLDTAHKMGVTKVVSCLSSCIFPDKTSYPIDETMIHNGPPHDSNFGYSYAKRMIDVQNRAYFQQYGHRYTAVIPTNVFGPYDNFNIEKGHVLSALINKTYKAKNDGTPLNVCGSGAPRRQFIYSLFDTSLSDGQMKKTASNAKLRHYLPDFTFTPLEEDILLPAICYCNHISSSQQEMASALHFIVLLCGLWIGANVTSAHQSGCTCSCGWTKLGSRCFKFFSTPKEWADAERFCTGLDGNLASVLTKEEGKLISKMVKTTAWVGGFDETKDGVWLWNDGRKFDFKMWAKGEPNNLGGEGCMEFRKTGDANDLKCNNLKDFVCAKTA</sequence>
<name>A0A6G0HV63_LARCR</name>
<dbReference type="Proteomes" id="UP000424527">
    <property type="component" value="Unassembled WGS sequence"/>
</dbReference>
<accession>A0A6G0HV63</accession>
<evidence type="ECO:0000313" key="11">
    <source>
        <dbReference type="Proteomes" id="UP000424527"/>
    </source>
</evidence>
<dbReference type="SUPFAM" id="SSF56436">
    <property type="entry name" value="C-type lectin-like"/>
    <property type="match status" value="1"/>
</dbReference>
<dbReference type="Gene3D" id="3.10.100.10">
    <property type="entry name" value="Mannose-Binding Protein A, subunit A"/>
    <property type="match status" value="1"/>
</dbReference>
<dbReference type="CDD" id="cd00037">
    <property type="entry name" value="CLECT"/>
    <property type="match status" value="1"/>
</dbReference>
<keyword evidence="7" id="KW-0413">Isomerase</keyword>
<evidence type="ECO:0000256" key="1">
    <source>
        <dbReference type="ARBA" id="ARBA00002870"/>
    </source>
</evidence>
<comment type="pathway">
    <text evidence="2">Nucleotide-sugar biosynthesis; GDP-L-fucose biosynthesis via de novo pathway; GDP-L-fucose from GDP-alpha-D-mannose: step 2/2.</text>
</comment>
<dbReference type="InterPro" id="IPR016186">
    <property type="entry name" value="C-type_lectin-like/link_sf"/>
</dbReference>
<evidence type="ECO:0000256" key="7">
    <source>
        <dbReference type="ARBA" id="ARBA00023235"/>
    </source>
</evidence>
<protein>
    <recommendedName>
        <fullName evidence="4">GDP-L-fucose synthase</fullName>
        <ecNumber evidence="4">1.1.1.271</ecNumber>
    </recommendedName>
    <alternativeName>
        <fullName evidence="8">GDP-4-keto-6-deoxy-D-mannose-3,5-epimerase-4-reductase</fullName>
    </alternativeName>
</protein>
<dbReference type="GO" id="GO:0042351">
    <property type="term" value="P:'de novo' GDP-L-fucose biosynthetic process"/>
    <property type="evidence" value="ECO:0007669"/>
    <property type="project" value="UniProtKB-UniPathway"/>
</dbReference>
<evidence type="ECO:0000256" key="6">
    <source>
        <dbReference type="ARBA" id="ARBA00023002"/>
    </source>
</evidence>
<dbReference type="InterPro" id="IPR001304">
    <property type="entry name" value="C-type_lectin-like"/>
</dbReference>
<keyword evidence="6" id="KW-0560">Oxidoreductase</keyword>
<feature type="domain" description="C-type lectin" evidence="9">
    <location>
        <begin position="312"/>
        <end position="422"/>
    </location>
</feature>
<comment type="function">
    <text evidence="1">Catalyzes the two-step NADP-dependent conversion of GDP-4-dehydro-6-deoxy-D-mannose to GDP-fucose, involving an epimerase and a reductase reaction.</text>
</comment>
<evidence type="ECO:0000256" key="3">
    <source>
        <dbReference type="ARBA" id="ARBA00005959"/>
    </source>
</evidence>
<dbReference type="Gene3D" id="3.90.25.10">
    <property type="entry name" value="UDP-galactose 4-epimerase, domain 1"/>
    <property type="match status" value="1"/>
</dbReference>
<dbReference type="Pfam" id="PF01370">
    <property type="entry name" value="Epimerase"/>
    <property type="match status" value="1"/>
</dbReference>
<evidence type="ECO:0000256" key="8">
    <source>
        <dbReference type="ARBA" id="ARBA00032995"/>
    </source>
</evidence>
<dbReference type="SMART" id="SM00034">
    <property type="entry name" value="CLECT"/>
    <property type="match status" value="1"/>
</dbReference>
<dbReference type="InterPro" id="IPR001509">
    <property type="entry name" value="Epimerase_deHydtase"/>
</dbReference>
<dbReference type="PROSITE" id="PS50041">
    <property type="entry name" value="C_TYPE_LECTIN_2"/>
    <property type="match status" value="1"/>
</dbReference>
<comment type="similarity">
    <text evidence="3">Belongs to the NAD(P)-dependent epimerase/dehydratase family. Fucose synthase subfamily.</text>
</comment>
<proteinExistence type="inferred from homology"/>
<keyword evidence="11" id="KW-1185">Reference proteome</keyword>